<reference evidence="2 3" key="1">
    <citation type="journal article" date="2014" name="Genome Announc.">
        <title>The Genome of the Predominant Equine Lactobacillus Species, Lactobacillus equi, Is Reflective of Its Lifestyle Adaptations to an Herbivorous Host.</title>
        <authorList>
            <person name="O'Donnell M.M."/>
            <person name="Harris H.M."/>
            <person name="O'Toole P.W."/>
            <person name="Ross R.P."/>
        </authorList>
    </citation>
    <scope>NUCLEOTIDE SEQUENCE [LARGE SCALE GENOMIC DNA]</scope>
    <source>
        <strain evidence="2 3">DPC 6820</strain>
    </source>
</reference>
<evidence type="ECO:0000313" key="3">
    <source>
        <dbReference type="Proteomes" id="UP000018559"/>
    </source>
</evidence>
<gene>
    <name evidence="2" type="ORF">LEQ_2255</name>
</gene>
<organism evidence="2 3">
    <name type="scientific">Ligilactobacillus equi DPC 6820</name>
    <dbReference type="NCBI Taxonomy" id="1392007"/>
    <lineage>
        <taxon>Bacteria</taxon>
        <taxon>Bacillati</taxon>
        <taxon>Bacillota</taxon>
        <taxon>Bacilli</taxon>
        <taxon>Lactobacillales</taxon>
        <taxon>Lactobacillaceae</taxon>
        <taxon>Ligilactobacillus</taxon>
    </lineage>
</organism>
<dbReference type="Pfam" id="PF13612">
    <property type="entry name" value="DDE_Tnp_1_3"/>
    <property type="match status" value="1"/>
</dbReference>
<dbReference type="Proteomes" id="UP000018559">
    <property type="component" value="Unassembled WGS sequence"/>
</dbReference>
<evidence type="ECO:0000259" key="1">
    <source>
        <dbReference type="Pfam" id="PF13612"/>
    </source>
</evidence>
<accession>V7HVM8</accession>
<dbReference type="InterPro" id="IPR025668">
    <property type="entry name" value="Tnp_DDE_dom"/>
</dbReference>
<dbReference type="EMBL" id="AWWH01000099">
    <property type="protein sequence ID" value="ETA74294.1"/>
    <property type="molecule type" value="Genomic_DNA"/>
</dbReference>
<dbReference type="NCBIfam" id="NF033520">
    <property type="entry name" value="transpos_IS982"/>
    <property type="match status" value="1"/>
</dbReference>
<sequence length="202" mass="23136">MEPMLEYSRLLRRRKRLAPYFQLIRQGLLTQTSISTMAIMDSFPLPLCQPIRNGRAKIFSEVANIGYNATKKVYLYGFKIHMVVSVTGLILKYEVTPASVNDAKVAPELISGCPCSQVLADAGYIGKKIVQEFREMGYQLWKPFRSNMKGAKRHNNSLLNQIRRRIETCFSQLKLYGSEETHNRSLEGFQADFESIVTLYNL</sequence>
<keyword evidence="3" id="KW-1185">Reference proteome</keyword>
<proteinExistence type="predicted"/>
<dbReference type="RefSeq" id="WP_023859493.1">
    <property type="nucleotide sequence ID" value="NZ_AWWH01000099.1"/>
</dbReference>
<feature type="domain" description="Transposase DDE" evidence="1">
    <location>
        <begin position="34"/>
        <end position="178"/>
    </location>
</feature>
<dbReference type="AlphaFoldDB" id="V7HVM8"/>
<comment type="caution">
    <text evidence="2">The sequence shown here is derived from an EMBL/GenBank/DDBJ whole genome shotgun (WGS) entry which is preliminary data.</text>
</comment>
<evidence type="ECO:0000313" key="2">
    <source>
        <dbReference type="EMBL" id="ETA74294.1"/>
    </source>
</evidence>
<name>V7HVM8_9LACO</name>
<protein>
    <submittedName>
        <fullName evidence="2">Transposase, IS4 family</fullName>
    </submittedName>
</protein>
<dbReference type="PATRIC" id="fig|1392007.3.peg.889"/>